<dbReference type="InterPro" id="IPR014780">
    <property type="entry name" value="tRNA_psdUridine_synth_TruB"/>
</dbReference>
<dbReference type="GO" id="GO:0005634">
    <property type="term" value="C:nucleus"/>
    <property type="evidence" value="ECO:0007669"/>
    <property type="project" value="TreeGrafter"/>
</dbReference>
<dbReference type="InterPro" id="IPR020103">
    <property type="entry name" value="PsdUridine_synth_cat_dom_sf"/>
</dbReference>
<dbReference type="Pfam" id="PF01509">
    <property type="entry name" value="TruB_N"/>
    <property type="match status" value="1"/>
</dbReference>
<dbReference type="Gene3D" id="3.30.2350.10">
    <property type="entry name" value="Pseudouridine synthase"/>
    <property type="match status" value="1"/>
</dbReference>
<dbReference type="OrthoDB" id="9995526at2759"/>
<dbReference type="InterPro" id="IPR002501">
    <property type="entry name" value="PsdUridine_synth_N"/>
</dbReference>
<dbReference type="SUPFAM" id="SSF55120">
    <property type="entry name" value="Pseudouridine synthase"/>
    <property type="match status" value="1"/>
</dbReference>
<protein>
    <recommendedName>
        <fullName evidence="2">tRNA pseudouridine(55) synthase</fullName>
        <ecNumber evidence="2">5.4.99.25</ecNumber>
    </recommendedName>
</protein>
<keyword evidence="7" id="KW-1185">Reference proteome</keyword>
<keyword evidence="4" id="KW-0413">Isomerase</keyword>
<dbReference type="EC" id="5.4.99.25" evidence="2"/>
<dbReference type="GO" id="GO:0160148">
    <property type="term" value="F:tRNA pseudouridine(55) synthase activity"/>
    <property type="evidence" value="ECO:0007669"/>
    <property type="project" value="UniProtKB-EC"/>
</dbReference>
<evidence type="ECO:0000256" key="4">
    <source>
        <dbReference type="ARBA" id="ARBA00023235"/>
    </source>
</evidence>
<evidence type="ECO:0000256" key="3">
    <source>
        <dbReference type="ARBA" id="ARBA00022694"/>
    </source>
</evidence>
<reference evidence="6" key="1">
    <citation type="submission" date="2020-11" db="EMBL/GenBank/DDBJ databases">
        <authorList>
            <person name="Tran Van P."/>
        </authorList>
    </citation>
    <scope>NUCLEOTIDE SEQUENCE</scope>
</reference>
<dbReference type="PANTHER" id="PTHR13767:SF2">
    <property type="entry name" value="PSEUDOURIDYLATE SYNTHASE TRUB1"/>
    <property type="match status" value="1"/>
</dbReference>
<sequence>MSDRKLLSSPSLILDINPKYTEPFATGVLCIGIGYMSTKLTPLTQFWPHEWIIGAKGYMSTKLTPLTQFWPHEWIIGAKLGTQTKDMCPDSQVINHMPFNHISEDQLKEALNQFVGTKEQLNPPFIIKPNILIEKERKAKTQRTVEDEPSPRLRTCHSVEVLSFKPPDLKLRVVSDGFFSCRRLIHDLGVELSSCAHVTDLCLNSMGVINREVCLQKYELHLNQMTEAIDKYSKLCSRDLKKYKDLKPDNRRFI</sequence>
<keyword evidence="3" id="KW-0819">tRNA processing</keyword>
<dbReference type="Proteomes" id="UP000759131">
    <property type="component" value="Unassembled WGS sequence"/>
</dbReference>
<name>A0A7R9KVU4_9ACAR</name>
<dbReference type="EMBL" id="CAJPIZ010008029">
    <property type="protein sequence ID" value="CAG2110804.1"/>
    <property type="molecule type" value="Genomic_DNA"/>
</dbReference>
<proteinExistence type="inferred from homology"/>
<dbReference type="AlphaFoldDB" id="A0A7R9KVU4"/>
<gene>
    <name evidence="6" type="ORF">OSB1V03_LOCUS10787</name>
</gene>
<dbReference type="GO" id="GO:1990481">
    <property type="term" value="P:mRNA pseudouridine synthesis"/>
    <property type="evidence" value="ECO:0007669"/>
    <property type="project" value="TreeGrafter"/>
</dbReference>
<dbReference type="PANTHER" id="PTHR13767">
    <property type="entry name" value="TRNA-PSEUDOURIDINE SYNTHASE"/>
    <property type="match status" value="1"/>
</dbReference>
<organism evidence="6">
    <name type="scientific">Medioppia subpectinata</name>
    <dbReference type="NCBI Taxonomy" id="1979941"/>
    <lineage>
        <taxon>Eukaryota</taxon>
        <taxon>Metazoa</taxon>
        <taxon>Ecdysozoa</taxon>
        <taxon>Arthropoda</taxon>
        <taxon>Chelicerata</taxon>
        <taxon>Arachnida</taxon>
        <taxon>Acari</taxon>
        <taxon>Acariformes</taxon>
        <taxon>Sarcoptiformes</taxon>
        <taxon>Oribatida</taxon>
        <taxon>Brachypylina</taxon>
        <taxon>Oppioidea</taxon>
        <taxon>Oppiidae</taxon>
        <taxon>Medioppia</taxon>
    </lineage>
</organism>
<evidence type="ECO:0000259" key="5">
    <source>
        <dbReference type="Pfam" id="PF01509"/>
    </source>
</evidence>
<evidence type="ECO:0000256" key="1">
    <source>
        <dbReference type="ARBA" id="ARBA00008999"/>
    </source>
</evidence>
<dbReference type="GO" id="GO:0006400">
    <property type="term" value="P:tRNA modification"/>
    <property type="evidence" value="ECO:0007669"/>
    <property type="project" value="TreeGrafter"/>
</dbReference>
<evidence type="ECO:0000256" key="2">
    <source>
        <dbReference type="ARBA" id="ARBA00012787"/>
    </source>
</evidence>
<comment type="similarity">
    <text evidence="1">Belongs to the pseudouridine synthase TruB family.</text>
</comment>
<dbReference type="GO" id="GO:0003723">
    <property type="term" value="F:RNA binding"/>
    <property type="evidence" value="ECO:0007669"/>
    <property type="project" value="InterPro"/>
</dbReference>
<feature type="domain" description="Pseudouridine synthase II N-terminal" evidence="5">
    <location>
        <begin position="60"/>
        <end position="174"/>
    </location>
</feature>
<evidence type="ECO:0000313" key="7">
    <source>
        <dbReference type="Proteomes" id="UP000759131"/>
    </source>
</evidence>
<accession>A0A7R9KVU4</accession>
<dbReference type="EMBL" id="OC862604">
    <property type="protein sequence ID" value="CAD7630374.1"/>
    <property type="molecule type" value="Genomic_DNA"/>
</dbReference>
<evidence type="ECO:0000313" key="6">
    <source>
        <dbReference type="EMBL" id="CAD7630374.1"/>
    </source>
</evidence>